<evidence type="ECO:0000313" key="2">
    <source>
        <dbReference type="EMBL" id="ATA90490.1"/>
    </source>
</evidence>
<keyword evidence="2" id="KW-0540">Nuclease</keyword>
<keyword evidence="2" id="KW-0255">Endonuclease</keyword>
<dbReference type="AlphaFoldDB" id="A0A250FZE3"/>
<accession>A0A250FZE3</accession>
<dbReference type="RefSeq" id="WP_095897027.1">
    <property type="nucleotide sequence ID" value="NZ_CP022387.1"/>
</dbReference>
<reference evidence="3" key="1">
    <citation type="submission" date="2017-06" db="EMBL/GenBank/DDBJ databases">
        <title>Capnocytophaga spp. assemblies.</title>
        <authorList>
            <person name="Gulvik C.A."/>
        </authorList>
    </citation>
    <scope>NUCLEOTIDE SEQUENCE [LARGE SCALE GENOMIC DNA]</scope>
    <source>
        <strain evidence="3">H2177</strain>
    </source>
</reference>
<dbReference type="CDD" id="cd09083">
    <property type="entry name" value="EEP-1"/>
    <property type="match status" value="1"/>
</dbReference>
<dbReference type="Proteomes" id="UP000217348">
    <property type="component" value="Chromosome"/>
</dbReference>
<gene>
    <name evidence="2" type="ORF">CGC58_12530</name>
</gene>
<dbReference type="Pfam" id="PF03372">
    <property type="entry name" value="Exo_endo_phos"/>
    <property type="match status" value="1"/>
</dbReference>
<feature type="domain" description="Endonuclease/exonuclease/phosphatase" evidence="1">
    <location>
        <begin position="34"/>
        <end position="275"/>
    </location>
</feature>
<dbReference type="PANTHER" id="PTHR12121:SF36">
    <property type="entry name" value="ENDONUCLEASE_EXONUCLEASE_PHOSPHATASE DOMAIN-CONTAINING PROTEIN"/>
    <property type="match status" value="1"/>
</dbReference>
<dbReference type="InterPro" id="IPR050410">
    <property type="entry name" value="CCR4/nocturin_mRNA_transcr"/>
</dbReference>
<dbReference type="SUPFAM" id="SSF56219">
    <property type="entry name" value="DNase I-like"/>
    <property type="match status" value="1"/>
</dbReference>
<dbReference type="EMBL" id="CP022387">
    <property type="protein sequence ID" value="ATA90490.1"/>
    <property type="molecule type" value="Genomic_DNA"/>
</dbReference>
<keyword evidence="2" id="KW-0378">Hydrolase</keyword>
<dbReference type="KEGG" id="csto:CGC58_12530"/>
<sequence>MYIISPKQSQIKSFLIIFTIFFSVFNYAQTIDIMTFNIRLDNAGDKENSWTDGNRKERVVKFLKAEKPAILGIQEALHHQVEFLENAFPNYQRMGVGRDDGKQGGEHMAVFFDKKRFKLLDSGQFWLSQTPEVPSKGWDGTCCNRITTWLKLQQGDKVFFVFNTHFDHEGKVAQRESAYLILSKIKEITSDSKANVILMGDFNVPPQHEGIVAIKKQLKDTYKPYNNIPKGTFTAFKLNEEPKQRIDFIFISEGMQVKNYKIIDKKIDGLYPSDHFPVKVSVKFPNRKD</sequence>
<dbReference type="GO" id="GO:0000175">
    <property type="term" value="F:3'-5'-RNA exonuclease activity"/>
    <property type="evidence" value="ECO:0007669"/>
    <property type="project" value="TreeGrafter"/>
</dbReference>
<dbReference type="Gene3D" id="3.60.10.10">
    <property type="entry name" value="Endonuclease/exonuclease/phosphatase"/>
    <property type="match status" value="1"/>
</dbReference>
<dbReference type="OrthoDB" id="9793162at2"/>
<organism evidence="2 3">
    <name type="scientific">Capnocytophaga stomatis</name>
    <dbReference type="NCBI Taxonomy" id="1848904"/>
    <lineage>
        <taxon>Bacteria</taxon>
        <taxon>Pseudomonadati</taxon>
        <taxon>Bacteroidota</taxon>
        <taxon>Flavobacteriia</taxon>
        <taxon>Flavobacteriales</taxon>
        <taxon>Flavobacteriaceae</taxon>
        <taxon>Capnocytophaga</taxon>
    </lineage>
</organism>
<dbReference type="PANTHER" id="PTHR12121">
    <property type="entry name" value="CARBON CATABOLITE REPRESSOR PROTEIN 4"/>
    <property type="match status" value="1"/>
</dbReference>
<evidence type="ECO:0000313" key="3">
    <source>
        <dbReference type="Proteomes" id="UP000217348"/>
    </source>
</evidence>
<proteinExistence type="predicted"/>
<dbReference type="InterPro" id="IPR036691">
    <property type="entry name" value="Endo/exonu/phosph_ase_sf"/>
</dbReference>
<name>A0A250FZE3_9FLAO</name>
<dbReference type="InterPro" id="IPR005135">
    <property type="entry name" value="Endo/exonuclease/phosphatase"/>
</dbReference>
<evidence type="ECO:0000259" key="1">
    <source>
        <dbReference type="Pfam" id="PF03372"/>
    </source>
</evidence>
<protein>
    <submittedName>
        <fullName evidence="2">Endonuclease</fullName>
    </submittedName>
</protein>
<dbReference type="GO" id="GO:0004519">
    <property type="term" value="F:endonuclease activity"/>
    <property type="evidence" value="ECO:0007669"/>
    <property type="project" value="UniProtKB-KW"/>
</dbReference>